<evidence type="ECO:0000313" key="2">
    <source>
        <dbReference type="Proteomes" id="UP000266910"/>
    </source>
</evidence>
<gene>
    <name evidence="1" type="primary">21</name>
    <name evidence="1" type="ORF">PBI_AUXILIUM_21</name>
</gene>
<dbReference type="KEGG" id="vg:77931712"/>
<dbReference type="EMBL" id="MH834598">
    <property type="protein sequence ID" value="AYN55800.1"/>
    <property type="molecule type" value="Genomic_DNA"/>
</dbReference>
<accession>A0A3G2KA14</accession>
<evidence type="ECO:0000313" key="1">
    <source>
        <dbReference type="EMBL" id="AYN55800.1"/>
    </source>
</evidence>
<protein>
    <submittedName>
        <fullName evidence="1">Minor tail protein</fullName>
    </submittedName>
</protein>
<organism evidence="1 2">
    <name type="scientific">Arthrobacter phage Auxilium</name>
    <dbReference type="NCBI Taxonomy" id="2419948"/>
    <lineage>
        <taxon>Viruses</taxon>
        <taxon>Duplodnaviria</taxon>
        <taxon>Heunggongvirae</taxon>
        <taxon>Uroviricota</taxon>
        <taxon>Caudoviricetes</taxon>
        <taxon>Richievirus</taxon>
        <taxon>Richievirus auxilium</taxon>
    </lineage>
</organism>
<dbReference type="RefSeq" id="YP_010655840.1">
    <property type="nucleotide sequence ID" value="NC_070832.1"/>
</dbReference>
<proteinExistence type="predicted"/>
<dbReference type="Proteomes" id="UP000266910">
    <property type="component" value="Genome"/>
</dbReference>
<dbReference type="GeneID" id="77931712"/>
<sequence>MLLIDDVSRAALEGSRPADEVIAWAWYDGALAWSEPLAINSWSKTDSADTKAKVQRQYSFTIADPDGSLSPWLFHDPLGVGGTVLQVMYRIGGAGTMNVGWFRVEANTPKQSHVKYTIPEYGYMEPDSERAPHERDIMVPAGGTVELTAVDITADVDRDKLLTPESPKTTTVLSEVPRLIGDHFPVVIEDGVTDGPVAKTLVYEKERLEAVQDLLASIGARYRMGGDGEMRVYPIAPSAPVWRVEPGAGLVEVGRGQSIAGLYNMWVVTGKEEGTGRAISAIATIKSGPLRVDGPHGRVPTFYESDQITSVAAAQKYAETLRDRQDQTYAVELSVDVVPRPELEAGDWIEVGCPTKDGHVIYIPGEISSIQASGSPIPGPMNLKVTCSYSDVFDALGRTEWSQYLTREKPALTWDRMPATWGTAPAVTWDDLP</sequence>
<reference evidence="1 2" key="1">
    <citation type="submission" date="2018-09" db="EMBL/GenBank/DDBJ databases">
        <authorList>
            <person name="Rimple P.A."/>
            <person name="Stoner T.H."/>
            <person name="Garlena R.A."/>
            <person name="Russell D.A."/>
            <person name="Pope W.H."/>
            <person name="Jacobs-Sera D."/>
            <person name="Hatfull G.F."/>
        </authorList>
    </citation>
    <scope>NUCLEOTIDE SEQUENCE [LARGE SCALE GENOMIC DNA]</scope>
</reference>
<name>A0A3G2KA14_9CAUD</name>
<keyword evidence="2" id="KW-1185">Reference proteome</keyword>